<dbReference type="SUPFAM" id="SSF49723">
    <property type="entry name" value="Lipase/lipooxygenase domain (PLAT/LH2 domain)"/>
    <property type="match status" value="1"/>
</dbReference>
<dbReference type="EMBL" id="GDJX01026013">
    <property type="protein sequence ID" value="JAT41923.1"/>
    <property type="molecule type" value="Transcribed_RNA"/>
</dbReference>
<comment type="caution">
    <text evidence="1">Lacks conserved residue(s) required for the propagation of feature annotation.</text>
</comment>
<dbReference type="Pfam" id="PF01477">
    <property type="entry name" value="PLAT"/>
    <property type="match status" value="1"/>
</dbReference>
<dbReference type="PANTHER" id="PTHR11771">
    <property type="entry name" value="LIPOXYGENASE"/>
    <property type="match status" value="1"/>
</dbReference>
<organism evidence="3">
    <name type="scientific">Anthurium amnicola</name>
    <dbReference type="NCBI Taxonomy" id="1678845"/>
    <lineage>
        <taxon>Eukaryota</taxon>
        <taxon>Viridiplantae</taxon>
        <taxon>Streptophyta</taxon>
        <taxon>Embryophyta</taxon>
        <taxon>Tracheophyta</taxon>
        <taxon>Spermatophyta</taxon>
        <taxon>Magnoliopsida</taxon>
        <taxon>Liliopsida</taxon>
        <taxon>Araceae</taxon>
        <taxon>Pothoideae</taxon>
        <taxon>Potheae</taxon>
        <taxon>Anthurium</taxon>
    </lineage>
</organism>
<sequence>QRERERENKMKTGFCVKLQQLLHLPTEQVADLSVIKGIVVVHRINGKCKPGKSVVLQLYSKTLVDNSTGRGKLSREARLKHGKKTKNGSEKTVTYRVSFQVEADFGEPGAVLVRSGHRREFFLSSMALEMGGDRRTHFDCNSWVY</sequence>
<dbReference type="GO" id="GO:0016702">
    <property type="term" value="F:oxidoreductase activity, acting on single donors with incorporation of molecular oxygen, incorporation of two atoms of oxygen"/>
    <property type="evidence" value="ECO:0007669"/>
    <property type="project" value="InterPro"/>
</dbReference>
<dbReference type="InterPro" id="IPR036392">
    <property type="entry name" value="PLAT/LH2_dom_sf"/>
</dbReference>
<dbReference type="GO" id="GO:0046872">
    <property type="term" value="F:metal ion binding"/>
    <property type="evidence" value="ECO:0007669"/>
    <property type="project" value="InterPro"/>
</dbReference>
<dbReference type="AlphaFoldDB" id="A0A1D1XHQ2"/>
<dbReference type="SMART" id="SM00308">
    <property type="entry name" value="LH2"/>
    <property type="match status" value="1"/>
</dbReference>
<dbReference type="InterPro" id="IPR000907">
    <property type="entry name" value="LipOase"/>
</dbReference>
<dbReference type="Gene3D" id="2.60.60.20">
    <property type="entry name" value="PLAT/LH2 domain"/>
    <property type="match status" value="1"/>
</dbReference>
<dbReference type="PROSITE" id="PS50095">
    <property type="entry name" value="PLAT"/>
    <property type="match status" value="1"/>
</dbReference>
<reference evidence="3" key="1">
    <citation type="submission" date="2015-07" db="EMBL/GenBank/DDBJ databases">
        <title>Transcriptome Assembly of Anthurium amnicola.</title>
        <authorList>
            <person name="Suzuki J."/>
        </authorList>
    </citation>
    <scope>NUCLEOTIDE SEQUENCE</scope>
</reference>
<proteinExistence type="predicted"/>
<feature type="domain" description="PLAT" evidence="2">
    <location>
        <begin position="28"/>
        <end position="145"/>
    </location>
</feature>
<evidence type="ECO:0000256" key="1">
    <source>
        <dbReference type="PROSITE-ProRule" id="PRU00152"/>
    </source>
</evidence>
<gene>
    <name evidence="3" type="primary">LOX4</name>
    <name evidence="3" type="ORF">g.72659</name>
</gene>
<evidence type="ECO:0000313" key="3">
    <source>
        <dbReference type="EMBL" id="JAT41923.1"/>
    </source>
</evidence>
<name>A0A1D1XHQ2_9ARAE</name>
<dbReference type="GO" id="GO:0034440">
    <property type="term" value="P:lipid oxidation"/>
    <property type="evidence" value="ECO:0007669"/>
    <property type="project" value="InterPro"/>
</dbReference>
<accession>A0A1D1XHQ2</accession>
<feature type="non-terminal residue" evidence="3">
    <location>
        <position position="1"/>
    </location>
</feature>
<evidence type="ECO:0000259" key="2">
    <source>
        <dbReference type="PROSITE" id="PS50095"/>
    </source>
</evidence>
<feature type="non-terminal residue" evidence="3">
    <location>
        <position position="145"/>
    </location>
</feature>
<dbReference type="InterPro" id="IPR001024">
    <property type="entry name" value="PLAT/LH2_dom"/>
</dbReference>
<protein>
    <submittedName>
        <fullName evidence="3">Lipoxygenase 4, chloroplastic</fullName>
    </submittedName>
</protein>